<evidence type="ECO:0000313" key="4">
    <source>
        <dbReference type="Proteomes" id="UP000236291"/>
    </source>
</evidence>
<evidence type="ECO:0000313" key="3">
    <source>
        <dbReference type="EMBL" id="PNX91885.1"/>
    </source>
</evidence>
<comment type="caution">
    <text evidence="3">The sequence shown here is derived from an EMBL/GenBank/DDBJ whole genome shotgun (WGS) entry which is preliminary data.</text>
</comment>
<proteinExistence type="inferred from homology"/>
<feature type="non-terminal residue" evidence="3">
    <location>
        <position position="219"/>
    </location>
</feature>
<protein>
    <submittedName>
        <fullName evidence="3">Anthocyanidin 3-O-glucosyltransferase</fullName>
    </submittedName>
</protein>
<sequence length="219" mass="24157">MKKAEVVFIPSPGVGHLVSTLEFAKLLINRDNRLRITILVIKLPHTTETDVYTKSLPISDSLNVIHLPECSLPPTSNPGFAMVALLEAQKTNVKQAVSNLTTGKQHGHLAAFVVDMFCTNMIDIAKEFSVPAFVFFTSGVAFLGLSIYIHNLFERDNVDSTHLMQLTELAIPGFANLVPTKSLPSAVLRKEYESFFMSYAKGLKNTDGIIVNSFEELES</sequence>
<dbReference type="EMBL" id="ASHM01010083">
    <property type="protein sequence ID" value="PNX91885.1"/>
    <property type="molecule type" value="Genomic_DNA"/>
</dbReference>
<keyword evidence="2" id="KW-0472">Membrane</keyword>
<name>A0A2K3MM87_TRIPR</name>
<reference evidence="3 4" key="2">
    <citation type="journal article" date="2017" name="Front. Plant Sci.">
        <title>Gene Classification and Mining of Molecular Markers Useful in Red Clover (Trifolium pratense) Breeding.</title>
        <authorList>
            <person name="Istvanek J."/>
            <person name="Dluhosova J."/>
            <person name="Dluhos P."/>
            <person name="Patkova L."/>
            <person name="Nedelnik J."/>
            <person name="Repkova J."/>
        </authorList>
    </citation>
    <scope>NUCLEOTIDE SEQUENCE [LARGE SCALE GENOMIC DNA]</scope>
    <source>
        <strain evidence="4">cv. Tatra</strain>
        <tissue evidence="3">Young leaves</tissue>
    </source>
</reference>
<keyword evidence="2" id="KW-1133">Transmembrane helix</keyword>
<accession>A0A2K3MM87</accession>
<dbReference type="SUPFAM" id="SSF53756">
    <property type="entry name" value="UDP-Glycosyltransferase/glycogen phosphorylase"/>
    <property type="match status" value="1"/>
</dbReference>
<dbReference type="Proteomes" id="UP000236291">
    <property type="component" value="Unassembled WGS sequence"/>
</dbReference>
<keyword evidence="3" id="KW-0808">Transferase</keyword>
<evidence type="ECO:0000256" key="1">
    <source>
        <dbReference type="ARBA" id="ARBA00009995"/>
    </source>
</evidence>
<dbReference type="GO" id="GO:0035251">
    <property type="term" value="F:UDP-glucosyltransferase activity"/>
    <property type="evidence" value="ECO:0007669"/>
    <property type="project" value="InterPro"/>
</dbReference>
<dbReference type="InterPro" id="IPR050481">
    <property type="entry name" value="UDP-glycosyltransf_plant"/>
</dbReference>
<dbReference type="PANTHER" id="PTHR48048:SF45">
    <property type="entry name" value="GLYCOSYLTRANSFERASE"/>
    <property type="match status" value="1"/>
</dbReference>
<dbReference type="STRING" id="57577.A0A2K3MM87"/>
<keyword evidence="2" id="KW-0812">Transmembrane</keyword>
<dbReference type="AlphaFoldDB" id="A0A2K3MM87"/>
<dbReference type="PANTHER" id="PTHR48048">
    <property type="entry name" value="GLYCOSYLTRANSFERASE"/>
    <property type="match status" value="1"/>
</dbReference>
<reference evidence="3 4" key="1">
    <citation type="journal article" date="2014" name="Am. J. Bot.">
        <title>Genome assembly and annotation for red clover (Trifolium pratense; Fabaceae).</title>
        <authorList>
            <person name="Istvanek J."/>
            <person name="Jaros M."/>
            <person name="Krenek A."/>
            <person name="Repkova J."/>
        </authorList>
    </citation>
    <scope>NUCLEOTIDE SEQUENCE [LARGE SCALE GENOMIC DNA]</scope>
    <source>
        <strain evidence="4">cv. Tatra</strain>
        <tissue evidence="3">Young leaves</tissue>
    </source>
</reference>
<gene>
    <name evidence="3" type="ORF">L195_g015010</name>
</gene>
<comment type="similarity">
    <text evidence="1">Belongs to the UDP-glycosyltransferase family.</text>
</comment>
<feature type="transmembrane region" description="Helical" evidence="2">
    <location>
        <begin position="128"/>
        <end position="149"/>
    </location>
</feature>
<organism evidence="3 4">
    <name type="scientific">Trifolium pratense</name>
    <name type="common">Red clover</name>
    <dbReference type="NCBI Taxonomy" id="57577"/>
    <lineage>
        <taxon>Eukaryota</taxon>
        <taxon>Viridiplantae</taxon>
        <taxon>Streptophyta</taxon>
        <taxon>Embryophyta</taxon>
        <taxon>Tracheophyta</taxon>
        <taxon>Spermatophyta</taxon>
        <taxon>Magnoliopsida</taxon>
        <taxon>eudicotyledons</taxon>
        <taxon>Gunneridae</taxon>
        <taxon>Pentapetalae</taxon>
        <taxon>rosids</taxon>
        <taxon>fabids</taxon>
        <taxon>Fabales</taxon>
        <taxon>Fabaceae</taxon>
        <taxon>Papilionoideae</taxon>
        <taxon>50 kb inversion clade</taxon>
        <taxon>NPAAA clade</taxon>
        <taxon>Hologalegina</taxon>
        <taxon>IRL clade</taxon>
        <taxon>Trifolieae</taxon>
        <taxon>Trifolium</taxon>
    </lineage>
</organism>
<evidence type="ECO:0000256" key="2">
    <source>
        <dbReference type="SAM" id="Phobius"/>
    </source>
</evidence>
<dbReference type="Gene3D" id="3.40.50.2000">
    <property type="entry name" value="Glycogen Phosphorylase B"/>
    <property type="match status" value="1"/>
</dbReference>